<evidence type="ECO:0000256" key="2">
    <source>
        <dbReference type="ARBA" id="ARBA00022771"/>
    </source>
</evidence>
<organism evidence="6 8">
    <name type="scientific">Gossypium raimondii</name>
    <name type="common">Peruvian cotton</name>
    <name type="synonym">Gossypium klotzschianum subsp. raimondii</name>
    <dbReference type="NCBI Taxonomy" id="29730"/>
    <lineage>
        <taxon>Eukaryota</taxon>
        <taxon>Viridiplantae</taxon>
        <taxon>Streptophyta</taxon>
        <taxon>Embryophyta</taxon>
        <taxon>Tracheophyta</taxon>
        <taxon>Spermatophyta</taxon>
        <taxon>Magnoliopsida</taxon>
        <taxon>eudicotyledons</taxon>
        <taxon>Gunneridae</taxon>
        <taxon>Pentapetalae</taxon>
        <taxon>rosids</taxon>
        <taxon>malvids</taxon>
        <taxon>Malvales</taxon>
        <taxon>Malvaceae</taxon>
        <taxon>Malvoideae</taxon>
        <taxon>Gossypium</taxon>
    </lineage>
</organism>
<dbReference type="Gene3D" id="3.30.40.10">
    <property type="entry name" value="Zinc/RING finger domain, C3HC4 (zinc finger)"/>
    <property type="match status" value="1"/>
</dbReference>
<dbReference type="PANTHER" id="PTHR45969">
    <property type="entry name" value="RING ZINC FINGER PROTEIN-RELATED"/>
    <property type="match status" value="1"/>
</dbReference>
<evidence type="ECO:0000256" key="1">
    <source>
        <dbReference type="ARBA" id="ARBA00022723"/>
    </source>
</evidence>
<dbReference type="Proteomes" id="UP000593578">
    <property type="component" value="Unassembled WGS sequence"/>
</dbReference>
<evidence type="ECO:0000256" key="4">
    <source>
        <dbReference type="PROSITE-ProRule" id="PRU00175"/>
    </source>
</evidence>
<gene>
    <name evidence="6" type="ORF">B456_013G101800</name>
    <name evidence="7" type="ORF">Gorai_002707</name>
</gene>
<dbReference type="Pfam" id="PF13639">
    <property type="entry name" value="zf-RING_2"/>
    <property type="match status" value="1"/>
</dbReference>
<proteinExistence type="predicted"/>
<keyword evidence="2 4" id="KW-0863">Zinc-finger</keyword>
<evidence type="ECO:0000256" key="3">
    <source>
        <dbReference type="ARBA" id="ARBA00022833"/>
    </source>
</evidence>
<dbReference type="AlphaFoldDB" id="A0A0D2SBR0"/>
<keyword evidence="3" id="KW-0862">Zinc</keyword>
<feature type="domain" description="RING-type" evidence="5">
    <location>
        <begin position="63"/>
        <end position="108"/>
    </location>
</feature>
<evidence type="ECO:0000313" key="7">
    <source>
        <dbReference type="EMBL" id="MBA0602527.1"/>
    </source>
</evidence>
<dbReference type="PANTHER" id="PTHR45969:SF87">
    <property type="entry name" value="RING-H2 ZINC FINGER PROTEIN RHA1A-LIKE"/>
    <property type="match status" value="1"/>
</dbReference>
<keyword evidence="8" id="KW-1185">Reference proteome</keyword>
<accession>A0A0D2SBR0</accession>
<dbReference type="InterPro" id="IPR001841">
    <property type="entry name" value="Znf_RING"/>
</dbReference>
<keyword evidence="1" id="KW-0479">Metal-binding</keyword>
<protein>
    <recommendedName>
        <fullName evidence="5">RING-type domain-containing protein</fullName>
    </recommendedName>
</protein>
<dbReference type="eggNOG" id="KOG0800">
    <property type="taxonomic scope" value="Eukaryota"/>
</dbReference>
<reference evidence="7" key="3">
    <citation type="submission" date="2020-04" db="EMBL/GenBank/DDBJ databases">
        <authorList>
            <person name="Grover C.E."/>
            <person name="Arick M.A. II"/>
            <person name="Thrash A."/>
            <person name="Conover J.L."/>
            <person name="Sanders W.S."/>
            <person name="Peterson D.G."/>
            <person name="Scheffler J.A."/>
            <person name="Scheffler B.E."/>
            <person name="Wendel J.F."/>
        </authorList>
    </citation>
    <scope>NUCLEOTIDE SEQUENCE</scope>
    <source>
        <strain evidence="7">8</strain>
        <tissue evidence="7">Leaf</tissue>
    </source>
</reference>
<evidence type="ECO:0000313" key="9">
    <source>
        <dbReference type="Proteomes" id="UP000593578"/>
    </source>
</evidence>
<dbReference type="InterPro" id="IPR013083">
    <property type="entry name" value="Znf_RING/FYVE/PHD"/>
</dbReference>
<dbReference type="OMA" id="FYYIAFI"/>
<dbReference type="GO" id="GO:0008270">
    <property type="term" value="F:zinc ion binding"/>
    <property type="evidence" value="ECO:0007669"/>
    <property type="project" value="UniProtKB-KW"/>
</dbReference>
<dbReference type="GO" id="GO:0061630">
    <property type="term" value="F:ubiquitin protein ligase activity"/>
    <property type="evidence" value="ECO:0007669"/>
    <property type="project" value="TreeGrafter"/>
</dbReference>
<dbReference type="Gramene" id="KJB80522">
    <property type="protein sequence ID" value="KJB80522"/>
    <property type="gene ID" value="B456_013G101800"/>
</dbReference>
<reference evidence="7 9" key="2">
    <citation type="journal article" date="2019" name="Genome Biol. Evol.">
        <title>Insights into the evolution of the New World diploid cottons (Gossypium, subgenus Houzingenia) based on genome sequencing.</title>
        <authorList>
            <person name="Grover C.E."/>
            <person name="Arick M.A. 2nd"/>
            <person name="Thrash A."/>
            <person name="Conover J.L."/>
            <person name="Sanders W.S."/>
            <person name="Peterson D.G."/>
            <person name="Frelichowski J.E."/>
            <person name="Scheffler J.A."/>
            <person name="Scheffler B.E."/>
            <person name="Wendel J.F."/>
        </authorList>
    </citation>
    <scope>NUCLEOTIDE SEQUENCE [LARGE SCALE GENOMIC DNA]</scope>
    <source>
        <strain evidence="7">8</strain>
        <tissue evidence="7">Leaf</tissue>
    </source>
</reference>
<dbReference type="SUPFAM" id="SSF57850">
    <property type="entry name" value="RING/U-box"/>
    <property type="match status" value="1"/>
</dbReference>
<reference evidence="6 8" key="1">
    <citation type="journal article" date="2012" name="Nature">
        <title>Repeated polyploidization of Gossypium genomes and the evolution of spinnable cotton fibres.</title>
        <authorList>
            <person name="Paterson A.H."/>
            <person name="Wendel J.F."/>
            <person name="Gundlach H."/>
            <person name="Guo H."/>
            <person name="Jenkins J."/>
            <person name="Jin D."/>
            <person name="Llewellyn D."/>
            <person name="Showmaker K.C."/>
            <person name="Shu S."/>
            <person name="Udall J."/>
            <person name="Yoo M.J."/>
            <person name="Byers R."/>
            <person name="Chen W."/>
            <person name="Doron-Faigenboim A."/>
            <person name="Duke M.V."/>
            <person name="Gong L."/>
            <person name="Grimwood J."/>
            <person name="Grover C."/>
            <person name="Grupp K."/>
            <person name="Hu G."/>
            <person name="Lee T.H."/>
            <person name="Li J."/>
            <person name="Lin L."/>
            <person name="Liu T."/>
            <person name="Marler B.S."/>
            <person name="Page J.T."/>
            <person name="Roberts A.W."/>
            <person name="Romanel E."/>
            <person name="Sanders W.S."/>
            <person name="Szadkowski E."/>
            <person name="Tan X."/>
            <person name="Tang H."/>
            <person name="Xu C."/>
            <person name="Wang J."/>
            <person name="Wang Z."/>
            <person name="Zhang D."/>
            <person name="Zhang L."/>
            <person name="Ashrafi H."/>
            <person name="Bedon F."/>
            <person name="Bowers J.E."/>
            <person name="Brubaker C.L."/>
            <person name="Chee P.W."/>
            <person name="Das S."/>
            <person name="Gingle A.R."/>
            <person name="Haigler C.H."/>
            <person name="Harker D."/>
            <person name="Hoffmann L.V."/>
            <person name="Hovav R."/>
            <person name="Jones D.C."/>
            <person name="Lemke C."/>
            <person name="Mansoor S."/>
            <person name="ur Rahman M."/>
            <person name="Rainville L.N."/>
            <person name="Rambani A."/>
            <person name="Reddy U.K."/>
            <person name="Rong J.K."/>
            <person name="Saranga Y."/>
            <person name="Scheffler B.E."/>
            <person name="Scheffler J.A."/>
            <person name="Stelly D.M."/>
            <person name="Triplett B.A."/>
            <person name="Van Deynze A."/>
            <person name="Vaslin M.F."/>
            <person name="Waghmare V.N."/>
            <person name="Walford S.A."/>
            <person name="Wright R.J."/>
            <person name="Zaki E.A."/>
            <person name="Zhang T."/>
            <person name="Dennis E.S."/>
            <person name="Mayer K.F."/>
            <person name="Peterson D.G."/>
            <person name="Rokhsar D.S."/>
            <person name="Wang X."/>
            <person name="Schmutz J."/>
        </authorList>
    </citation>
    <scope>NUCLEOTIDE SEQUENCE [LARGE SCALE GENOMIC DNA]</scope>
</reference>
<name>A0A0D2SBR0_GOSRA</name>
<evidence type="ECO:0000259" key="5">
    <source>
        <dbReference type="PROSITE" id="PS50089"/>
    </source>
</evidence>
<dbReference type="GO" id="GO:0016567">
    <property type="term" value="P:protein ubiquitination"/>
    <property type="evidence" value="ECO:0007669"/>
    <property type="project" value="TreeGrafter"/>
</dbReference>
<dbReference type="SMART" id="SM00184">
    <property type="entry name" value="RING"/>
    <property type="match status" value="1"/>
</dbReference>
<evidence type="ECO:0000313" key="8">
    <source>
        <dbReference type="Proteomes" id="UP000032304"/>
    </source>
</evidence>
<dbReference type="PROSITE" id="PS50089">
    <property type="entry name" value="ZF_RING_2"/>
    <property type="match status" value="1"/>
</dbReference>
<dbReference type="EMBL" id="CM001752">
    <property type="protein sequence ID" value="KJB80522.1"/>
    <property type="molecule type" value="Genomic_DNA"/>
</dbReference>
<dbReference type="Proteomes" id="UP000032304">
    <property type="component" value="Chromosome 13"/>
</dbReference>
<evidence type="ECO:0000313" key="6">
    <source>
        <dbReference type="EMBL" id="KJB80522.1"/>
    </source>
</evidence>
<sequence>MFYYIAFIINYFKLAWNLLLNHSMFPNIYNMQSYPPVAAAMAVHQQLGVVRYSGGDDQEEVACAVCLCEIEEEDEMRELSCNHLFHKECLDRWVGVSYGFSSTCPICRTSLTPAKLVAGVEVLVFNCFSFNSGHLRHNWWLR</sequence>
<dbReference type="EMBL" id="JABEZZ010000013">
    <property type="protein sequence ID" value="MBA0602527.1"/>
    <property type="molecule type" value="Genomic_DNA"/>
</dbReference>